<proteinExistence type="predicted"/>
<dbReference type="InterPro" id="IPR017853">
    <property type="entry name" value="GH"/>
</dbReference>
<reference evidence="1 2" key="1">
    <citation type="journal article" date="2023" name="Genome Announc.">
        <title>Pan-Genome Analyses of the Genus Cohnella and Proposal of the Novel Species Cohnella silvisoli sp. nov., Isolated from Forest Soil.</title>
        <authorList>
            <person name="Wang C."/>
            <person name="Mao L."/>
            <person name="Bao G."/>
            <person name="Zhu H."/>
        </authorList>
    </citation>
    <scope>NUCLEOTIDE SEQUENCE [LARGE SCALE GENOMIC DNA]</scope>
    <source>
        <strain evidence="1 2">NL03-T5-1</strain>
    </source>
</reference>
<protein>
    <submittedName>
        <fullName evidence="1">DUF4978 domain-containing protein</fullName>
    </submittedName>
</protein>
<name>A0ABV1L1Z6_9BACL</name>
<evidence type="ECO:0000313" key="2">
    <source>
        <dbReference type="Proteomes" id="UP001493487"/>
    </source>
</evidence>
<comment type="caution">
    <text evidence="1">The sequence shown here is derived from an EMBL/GenBank/DDBJ whole genome shotgun (WGS) entry which is preliminary data.</text>
</comment>
<dbReference type="EMBL" id="JASKHM010000021">
    <property type="protein sequence ID" value="MEQ4486358.1"/>
    <property type="molecule type" value="Genomic_DNA"/>
</dbReference>
<dbReference type="RefSeq" id="WP_232189449.1">
    <property type="nucleotide sequence ID" value="NZ_JAIOAP010000020.1"/>
</dbReference>
<evidence type="ECO:0000313" key="1">
    <source>
        <dbReference type="EMBL" id="MEQ4486358.1"/>
    </source>
</evidence>
<dbReference type="Gene3D" id="3.20.20.80">
    <property type="entry name" value="Glycosidases"/>
    <property type="match status" value="1"/>
</dbReference>
<keyword evidence="2" id="KW-1185">Reference proteome</keyword>
<dbReference type="Proteomes" id="UP001493487">
    <property type="component" value="Unassembled WGS sequence"/>
</dbReference>
<accession>A0ABV1L1Z6</accession>
<sequence length="504" mass="56387">MKESLRLPITECKMLDNGKKALIVDGRPFLTLGAQIRIDRWVIQAGWTYERLSEIGIVGWAKKLNCNTVQIPLCWKEIEPAQGRFEWSALSWMLLECRKYELKLEIVWFGSNVCGAGWHSMTPDWITGDPERYTRIFFQDGTALGADTIHPSDGQKYTLCVENPYLLEAERHTITSMMAYLHEHDKEGIVIGFQVENEPSLVQHNPVLHETDRCHCARCNSLYKEGGYDNAFDFSKDSLTGYLDTVASFVKASSHPLFTRVNWIHPYLDLGFDEDTDRVLRNAPHVDCVGYDTYGKSQAEIYELLTGDLSLKRGNAPHLGELEGGLHGCAEKIMDLLAANGVGVSVYQLAGYVDADDNYLLYPTGKDARPWSEEVRLTYGMLNKANEALARSRNSVGSEIRFFNGEGQTNPAFSGTQVLGDYEISYDSKEGGIGISLLNEGDIVLMSYKRGSFAITSFTANRAENGHFASSGEWKKTMEKACQIVDGKAVVALHAYEVVKLVRP</sequence>
<gene>
    <name evidence="1" type="ORF">QJS35_28700</name>
</gene>
<organism evidence="1 2">
    <name type="scientific">Cohnella silvisoli</name>
    <dbReference type="NCBI Taxonomy" id="2873699"/>
    <lineage>
        <taxon>Bacteria</taxon>
        <taxon>Bacillati</taxon>
        <taxon>Bacillota</taxon>
        <taxon>Bacilli</taxon>
        <taxon>Bacillales</taxon>
        <taxon>Paenibacillaceae</taxon>
        <taxon>Cohnella</taxon>
    </lineage>
</organism>
<dbReference type="SUPFAM" id="SSF51445">
    <property type="entry name" value="(Trans)glycosidases"/>
    <property type="match status" value="1"/>
</dbReference>